<proteinExistence type="predicted"/>
<keyword evidence="5" id="KW-0460">Magnesium</keyword>
<evidence type="ECO:0000313" key="10">
    <source>
        <dbReference type="Proteomes" id="UP001289581"/>
    </source>
</evidence>
<dbReference type="GO" id="GO:0004519">
    <property type="term" value="F:endonuclease activity"/>
    <property type="evidence" value="ECO:0007669"/>
    <property type="project" value="UniProtKB-KW"/>
</dbReference>
<sequence>MRRRPKVTYANRLQLALQTLCLEEMGREVQGTDVYFAGHRRRVEVALTDADFARTEEAVARTRRLIGASQAPEPPDDDGRCQWCSHVSVCLPSEHRYENARRRVVASAPDAQILHAATAGSRVSLSSGRVEVTKAGERLLSVPIERVLGLVVHGNVDVSSALLRVVLARPVRGVVLVVRSSDRLVSGRGLSQWTSAGAPACCQRRGAAGHCPADGLSKDREPGDAAPAQR</sequence>
<evidence type="ECO:0000256" key="7">
    <source>
        <dbReference type="SAM" id="MobiDB-lite"/>
    </source>
</evidence>
<dbReference type="Gene3D" id="3.100.10.20">
    <property type="entry name" value="CRISPR-associated endonuclease Cas1, N-terminal domain"/>
    <property type="match status" value="1"/>
</dbReference>
<protein>
    <submittedName>
        <fullName evidence="9">Dna2/Cas4 domain-containing protein</fullName>
    </submittedName>
</protein>
<keyword evidence="6" id="KW-0051">Antiviral defense</keyword>
<evidence type="ECO:0000256" key="6">
    <source>
        <dbReference type="ARBA" id="ARBA00023118"/>
    </source>
</evidence>
<feature type="domain" description="DUF83" evidence="8">
    <location>
        <begin position="5"/>
        <end position="91"/>
    </location>
</feature>
<evidence type="ECO:0000256" key="2">
    <source>
        <dbReference type="ARBA" id="ARBA00022723"/>
    </source>
</evidence>
<dbReference type="EMBL" id="JAXBCZ010000002">
    <property type="protein sequence ID" value="MEA1306097.1"/>
    <property type="molecule type" value="Genomic_DNA"/>
</dbReference>
<dbReference type="GO" id="GO:0046872">
    <property type="term" value="F:metal ion binding"/>
    <property type="evidence" value="ECO:0007669"/>
    <property type="project" value="UniProtKB-KW"/>
</dbReference>
<keyword evidence="1" id="KW-0540">Nuclease</keyword>
<gene>
    <name evidence="9" type="ORF">QU665_13640</name>
</gene>
<dbReference type="Gene3D" id="3.90.320.10">
    <property type="match status" value="1"/>
</dbReference>
<name>A0AAW9KS91_9ACTO</name>
<keyword evidence="4" id="KW-0378">Hydrolase</keyword>
<dbReference type="AlphaFoldDB" id="A0AAW9KS91"/>
<reference evidence="9 10" key="1">
    <citation type="submission" date="2023-06" db="EMBL/GenBank/DDBJ databases">
        <title>Actinomyces orist ORNL 0101 HMT-893 genome.</title>
        <authorList>
            <person name="Johnston C.D."/>
            <person name="Chen T."/>
            <person name="Dewhirst F.E."/>
        </authorList>
    </citation>
    <scope>NUCLEOTIDE SEQUENCE [LARGE SCALE GENOMIC DNA]</scope>
    <source>
        <strain evidence="9 10">ORNL 0101</strain>
    </source>
</reference>
<comment type="caution">
    <text evidence="9">The sequence shown here is derived from an EMBL/GenBank/DDBJ whole genome shotgun (WGS) entry which is preliminary data.</text>
</comment>
<dbReference type="GO" id="GO:0003676">
    <property type="term" value="F:nucleic acid binding"/>
    <property type="evidence" value="ECO:0007669"/>
    <property type="project" value="InterPro"/>
</dbReference>
<dbReference type="Pfam" id="PF01930">
    <property type="entry name" value="Cas_Cas4"/>
    <property type="match status" value="1"/>
</dbReference>
<dbReference type="RefSeq" id="WP_256698206.1">
    <property type="nucleotide sequence ID" value="NZ_JAXBCZ010000002.1"/>
</dbReference>
<evidence type="ECO:0000256" key="3">
    <source>
        <dbReference type="ARBA" id="ARBA00022759"/>
    </source>
</evidence>
<dbReference type="InterPro" id="IPR002729">
    <property type="entry name" value="CRISPR-assoc_Cas1"/>
</dbReference>
<dbReference type="InterPro" id="IPR042211">
    <property type="entry name" value="CRISPR-assoc_Cas1_N"/>
</dbReference>
<dbReference type="GO" id="GO:0051607">
    <property type="term" value="P:defense response to virus"/>
    <property type="evidence" value="ECO:0007669"/>
    <property type="project" value="UniProtKB-KW"/>
</dbReference>
<evidence type="ECO:0000259" key="8">
    <source>
        <dbReference type="Pfam" id="PF01930"/>
    </source>
</evidence>
<evidence type="ECO:0000256" key="4">
    <source>
        <dbReference type="ARBA" id="ARBA00022801"/>
    </source>
</evidence>
<dbReference type="GO" id="GO:0043571">
    <property type="term" value="P:maintenance of CRISPR repeat elements"/>
    <property type="evidence" value="ECO:0007669"/>
    <property type="project" value="InterPro"/>
</dbReference>
<dbReference type="Pfam" id="PF01867">
    <property type="entry name" value="Cas_Cas1"/>
    <property type="match status" value="1"/>
</dbReference>
<accession>A0AAW9KS91</accession>
<dbReference type="InterPro" id="IPR022765">
    <property type="entry name" value="Dna2/Cas4_DUF83"/>
</dbReference>
<organism evidence="9 10">
    <name type="scientific">Actinomyces oris</name>
    <dbReference type="NCBI Taxonomy" id="544580"/>
    <lineage>
        <taxon>Bacteria</taxon>
        <taxon>Bacillati</taxon>
        <taxon>Actinomycetota</taxon>
        <taxon>Actinomycetes</taxon>
        <taxon>Actinomycetales</taxon>
        <taxon>Actinomycetaceae</taxon>
        <taxon>Actinomyces</taxon>
    </lineage>
</organism>
<evidence type="ECO:0000313" key="9">
    <source>
        <dbReference type="EMBL" id="MEA1306097.1"/>
    </source>
</evidence>
<keyword evidence="2" id="KW-0479">Metal-binding</keyword>
<evidence type="ECO:0000256" key="1">
    <source>
        <dbReference type="ARBA" id="ARBA00022722"/>
    </source>
</evidence>
<keyword evidence="10" id="KW-1185">Reference proteome</keyword>
<evidence type="ECO:0000256" key="5">
    <source>
        <dbReference type="ARBA" id="ARBA00022842"/>
    </source>
</evidence>
<dbReference type="Proteomes" id="UP001289581">
    <property type="component" value="Unassembled WGS sequence"/>
</dbReference>
<dbReference type="InterPro" id="IPR011604">
    <property type="entry name" value="PDDEXK-like_dom_sf"/>
</dbReference>
<feature type="region of interest" description="Disordered" evidence="7">
    <location>
        <begin position="209"/>
        <end position="230"/>
    </location>
</feature>
<dbReference type="GO" id="GO:0016787">
    <property type="term" value="F:hydrolase activity"/>
    <property type="evidence" value="ECO:0007669"/>
    <property type="project" value="UniProtKB-KW"/>
</dbReference>
<keyword evidence="3" id="KW-0255">Endonuclease</keyword>